<evidence type="ECO:0000313" key="12">
    <source>
        <dbReference type="EMBL" id="CBI10229.1"/>
    </source>
</evidence>
<keyword evidence="4 12" id="KW-0808">Transferase</keyword>
<dbReference type="PANTHER" id="PTHR21342:SF1">
    <property type="entry name" value="PHOSPHOPANTETHEINE ADENYLYLTRANSFERASE"/>
    <property type="match status" value="1"/>
</dbReference>
<evidence type="ECO:0000256" key="4">
    <source>
        <dbReference type="ARBA" id="ARBA00022679"/>
    </source>
</evidence>
<evidence type="ECO:0000256" key="1">
    <source>
        <dbReference type="ARBA" id="ARBA00012392"/>
    </source>
</evidence>
<dbReference type="InterPro" id="IPR004821">
    <property type="entry name" value="Cyt_trans-like"/>
</dbReference>
<comment type="catalytic activity">
    <reaction evidence="10">
        <text>(R)-4'-phosphopantetheine + ATP + H(+) = 3'-dephospho-CoA + diphosphate</text>
        <dbReference type="Rhea" id="RHEA:19801"/>
        <dbReference type="ChEBI" id="CHEBI:15378"/>
        <dbReference type="ChEBI" id="CHEBI:30616"/>
        <dbReference type="ChEBI" id="CHEBI:33019"/>
        <dbReference type="ChEBI" id="CHEBI:57328"/>
        <dbReference type="ChEBI" id="CHEBI:61723"/>
        <dbReference type="EC" id="2.7.7.3"/>
    </reaction>
</comment>
<dbReference type="AlphaFoldDB" id="E6QSK7"/>
<evidence type="ECO:0000256" key="9">
    <source>
        <dbReference type="ARBA" id="ARBA00022993"/>
    </source>
</evidence>
<evidence type="ECO:0000256" key="6">
    <source>
        <dbReference type="ARBA" id="ARBA00022741"/>
    </source>
</evidence>
<gene>
    <name evidence="12" type="primary">coaD</name>
    <name evidence="12" type="ORF">CARN7_0996</name>
</gene>
<dbReference type="PRINTS" id="PR01020">
    <property type="entry name" value="LPSBIOSNTHSS"/>
</dbReference>
<dbReference type="EMBL" id="CABR01000076">
    <property type="protein sequence ID" value="CBI10229.1"/>
    <property type="molecule type" value="Genomic_DNA"/>
</dbReference>
<feature type="domain" description="Cytidyltransferase-like" evidence="11">
    <location>
        <begin position="13"/>
        <end position="141"/>
    </location>
</feature>
<keyword evidence="8" id="KW-0460">Magnesium</keyword>
<evidence type="ECO:0000256" key="5">
    <source>
        <dbReference type="ARBA" id="ARBA00022695"/>
    </source>
</evidence>
<protein>
    <recommendedName>
        <fullName evidence="2">Phosphopantetheine adenylyltransferase</fullName>
        <ecNumber evidence="1">2.7.7.3</ecNumber>
    </recommendedName>
</protein>
<dbReference type="Pfam" id="PF01467">
    <property type="entry name" value="CTP_transf_like"/>
    <property type="match status" value="1"/>
</dbReference>
<accession>E6QSK7</accession>
<organism evidence="12">
    <name type="scientific">mine drainage metagenome</name>
    <dbReference type="NCBI Taxonomy" id="410659"/>
    <lineage>
        <taxon>unclassified sequences</taxon>
        <taxon>metagenomes</taxon>
        <taxon>ecological metagenomes</taxon>
    </lineage>
</organism>
<reference evidence="12" key="1">
    <citation type="submission" date="2009-10" db="EMBL/GenBank/DDBJ databases">
        <title>Diversity of trophic interactions inside an arsenic-rich microbial ecosystem.</title>
        <authorList>
            <person name="Bertin P.N."/>
            <person name="Heinrich-Salmeron A."/>
            <person name="Pelletier E."/>
            <person name="Goulhen-Chollet F."/>
            <person name="Arsene-Ploetze F."/>
            <person name="Gallien S."/>
            <person name="Calteau A."/>
            <person name="Vallenet D."/>
            <person name="Casiot C."/>
            <person name="Chane-Woon-Ming B."/>
            <person name="Giloteaux L."/>
            <person name="Barakat M."/>
            <person name="Bonnefoy V."/>
            <person name="Bruneel O."/>
            <person name="Chandler M."/>
            <person name="Cleiss J."/>
            <person name="Duran R."/>
            <person name="Elbaz-Poulichet F."/>
            <person name="Fonknechten N."/>
            <person name="Lauga B."/>
            <person name="Mornico D."/>
            <person name="Ortet P."/>
            <person name="Schaeffer C."/>
            <person name="Siguier P."/>
            <person name="Alexander Thil Smith A."/>
            <person name="Van Dorsselaer A."/>
            <person name="Weissenbach J."/>
            <person name="Medigue C."/>
            <person name="Le Paslier D."/>
        </authorList>
    </citation>
    <scope>NUCLEOTIDE SEQUENCE</scope>
</reference>
<dbReference type="HAMAP" id="MF_00151">
    <property type="entry name" value="PPAT_bact"/>
    <property type="match status" value="1"/>
</dbReference>
<proteinExistence type="inferred from homology"/>
<dbReference type="InterPro" id="IPR014729">
    <property type="entry name" value="Rossmann-like_a/b/a_fold"/>
</dbReference>
<keyword evidence="3" id="KW-0963">Cytoplasm</keyword>
<evidence type="ECO:0000259" key="11">
    <source>
        <dbReference type="Pfam" id="PF01467"/>
    </source>
</evidence>
<keyword evidence="5 12" id="KW-0548">Nucleotidyltransferase</keyword>
<comment type="caution">
    <text evidence="12">The sequence shown here is derived from an EMBL/GenBank/DDBJ whole genome shotgun (WGS) entry which is preliminary data.</text>
</comment>
<evidence type="ECO:0000256" key="2">
    <source>
        <dbReference type="ARBA" id="ARBA00013868"/>
    </source>
</evidence>
<name>E6QSK7_9ZZZZ</name>
<evidence type="ECO:0000256" key="3">
    <source>
        <dbReference type="ARBA" id="ARBA00022490"/>
    </source>
</evidence>
<dbReference type="GO" id="GO:0005524">
    <property type="term" value="F:ATP binding"/>
    <property type="evidence" value="ECO:0007669"/>
    <property type="project" value="UniProtKB-KW"/>
</dbReference>
<sequence length="175" mass="19546">MFIEADDMKRLAVYPGTFDPVTSGHEDLVRRATRIVDEIIVAVAVGGHKQPFFDLDERVAMAQAVFADIPNVRVMGFSGLLMDFMSAQHAHIVLRGLRAVSDFEYEFQLAGMNRKLNPNVETVFMTPAEHYMFISASMVREIAWLGGDVSPFVHHCVAEKLRLKLNGHRQAAAAD</sequence>
<keyword evidence="7" id="KW-0067">ATP-binding</keyword>
<dbReference type="SUPFAM" id="SSF52374">
    <property type="entry name" value="Nucleotidylyl transferase"/>
    <property type="match status" value="1"/>
</dbReference>
<dbReference type="Gene3D" id="3.40.50.620">
    <property type="entry name" value="HUPs"/>
    <property type="match status" value="1"/>
</dbReference>
<dbReference type="InterPro" id="IPR001980">
    <property type="entry name" value="PPAT"/>
</dbReference>
<dbReference type="EC" id="2.7.7.3" evidence="1"/>
<dbReference type="NCBIfam" id="TIGR00125">
    <property type="entry name" value="cyt_tran_rel"/>
    <property type="match status" value="1"/>
</dbReference>
<evidence type="ECO:0000256" key="8">
    <source>
        <dbReference type="ARBA" id="ARBA00022842"/>
    </source>
</evidence>
<dbReference type="GO" id="GO:0004595">
    <property type="term" value="F:pantetheine-phosphate adenylyltransferase activity"/>
    <property type="evidence" value="ECO:0007669"/>
    <property type="project" value="UniProtKB-EC"/>
</dbReference>
<dbReference type="NCBIfam" id="TIGR01510">
    <property type="entry name" value="coaD_prev_kdtB"/>
    <property type="match status" value="1"/>
</dbReference>
<evidence type="ECO:0000256" key="10">
    <source>
        <dbReference type="ARBA" id="ARBA00029346"/>
    </source>
</evidence>
<keyword evidence="9" id="KW-0173">Coenzyme A biosynthesis</keyword>
<keyword evidence="6" id="KW-0547">Nucleotide-binding</keyword>
<dbReference type="CDD" id="cd02163">
    <property type="entry name" value="PPAT"/>
    <property type="match status" value="1"/>
</dbReference>
<dbReference type="PANTHER" id="PTHR21342">
    <property type="entry name" value="PHOSPHOPANTETHEINE ADENYLYLTRANSFERASE"/>
    <property type="match status" value="1"/>
</dbReference>
<evidence type="ECO:0000256" key="7">
    <source>
        <dbReference type="ARBA" id="ARBA00022840"/>
    </source>
</evidence>
<dbReference type="GO" id="GO:0015937">
    <property type="term" value="P:coenzyme A biosynthetic process"/>
    <property type="evidence" value="ECO:0007669"/>
    <property type="project" value="UniProtKB-KW"/>
</dbReference>